<dbReference type="GO" id="GO:0004519">
    <property type="term" value="F:endonuclease activity"/>
    <property type="evidence" value="ECO:0007669"/>
    <property type="project" value="UniProtKB-KW"/>
</dbReference>
<name>A0ABW3AI38_9MICO</name>
<feature type="domain" description="DUF559" evidence="1">
    <location>
        <begin position="200"/>
        <end position="278"/>
    </location>
</feature>
<keyword evidence="2" id="KW-0378">Hydrolase</keyword>
<accession>A0ABW3AI38</accession>
<organism evidence="2 3">
    <name type="scientific">Microbacterium insulae</name>
    <dbReference type="NCBI Taxonomy" id="483014"/>
    <lineage>
        <taxon>Bacteria</taxon>
        <taxon>Bacillati</taxon>
        <taxon>Actinomycetota</taxon>
        <taxon>Actinomycetes</taxon>
        <taxon>Micrococcales</taxon>
        <taxon>Microbacteriaceae</taxon>
        <taxon>Microbacterium</taxon>
    </lineage>
</organism>
<proteinExistence type="predicted"/>
<reference evidence="3" key="1">
    <citation type="journal article" date="2019" name="Int. J. Syst. Evol. Microbiol.">
        <title>The Global Catalogue of Microorganisms (GCM) 10K type strain sequencing project: providing services to taxonomists for standard genome sequencing and annotation.</title>
        <authorList>
            <consortium name="The Broad Institute Genomics Platform"/>
            <consortium name="The Broad Institute Genome Sequencing Center for Infectious Disease"/>
            <person name="Wu L."/>
            <person name="Ma J."/>
        </authorList>
    </citation>
    <scope>NUCLEOTIDE SEQUENCE [LARGE SCALE GENOMIC DNA]</scope>
    <source>
        <strain evidence="3">CCUG 54523</strain>
    </source>
</reference>
<dbReference type="SUPFAM" id="SSF52980">
    <property type="entry name" value="Restriction endonuclease-like"/>
    <property type="match status" value="1"/>
</dbReference>
<dbReference type="RefSeq" id="WP_204978472.1">
    <property type="nucleotide sequence ID" value="NZ_JBHTII010000001.1"/>
</dbReference>
<protein>
    <submittedName>
        <fullName evidence="2">Endonuclease domain-containing protein</fullName>
    </submittedName>
</protein>
<dbReference type="InterPro" id="IPR011335">
    <property type="entry name" value="Restrct_endonuc-II-like"/>
</dbReference>
<gene>
    <name evidence="2" type="ORF">ACFQ0P_09555</name>
</gene>
<evidence type="ECO:0000313" key="2">
    <source>
        <dbReference type="EMBL" id="MFD0790646.1"/>
    </source>
</evidence>
<keyword evidence="2" id="KW-0255">Endonuclease</keyword>
<dbReference type="Proteomes" id="UP001597055">
    <property type="component" value="Unassembled WGS sequence"/>
</dbReference>
<evidence type="ECO:0000259" key="1">
    <source>
        <dbReference type="Pfam" id="PF04480"/>
    </source>
</evidence>
<dbReference type="EMBL" id="JBHTII010000001">
    <property type="protein sequence ID" value="MFD0790646.1"/>
    <property type="molecule type" value="Genomic_DNA"/>
</dbReference>
<evidence type="ECO:0000313" key="3">
    <source>
        <dbReference type="Proteomes" id="UP001597055"/>
    </source>
</evidence>
<comment type="caution">
    <text evidence="2">The sequence shown here is derived from an EMBL/GenBank/DDBJ whole genome shotgun (WGS) entry which is preliminary data.</text>
</comment>
<dbReference type="Pfam" id="PF04480">
    <property type="entry name" value="DUF559"/>
    <property type="match status" value="1"/>
</dbReference>
<dbReference type="InterPro" id="IPR007569">
    <property type="entry name" value="DUF559"/>
</dbReference>
<sequence>MVSRRTPQQLRDWLAANEGIAHREQIRRAGFSAATVRVLVGGGDAAAIRRSWIALPGAAADLRGAAASGGQISCLSLARRRGWWVPPALDQGLHLHVLPGSASVREGNDAVVRHWTKPLVAGGRSLIASVEDALQHIAGCVDRDGALVLWESAARTERLSPDALRSVGWTSRAARELSTEVQGLSDSGLETLVVIPLRRRGLRVRQQVKLAGRFVDLLVGDRLVLQIDGFEFHASSGQRSQDIAHDAELRLRGFTVIRLSYSQIVHDWPGVERIIQRAVAAGLHRDS</sequence>
<keyword evidence="3" id="KW-1185">Reference proteome</keyword>
<dbReference type="Gene3D" id="3.40.960.10">
    <property type="entry name" value="VSR Endonuclease"/>
    <property type="match status" value="1"/>
</dbReference>
<keyword evidence="2" id="KW-0540">Nuclease</keyword>